<dbReference type="SUPFAM" id="SSF47923">
    <property type="entry name" value="Ypt/Rab-GAP domain of gyp1p"/>
    <property type="match status" value="2"/>
</dbReference>
<dbReference type="KEGG" id="hazt:108682295"/>
<dbReference type="CTD" id="9779"/>
<dbReference type="Gene3D" id="1.10.472.80">
    <property type="entry name" value="Ypt/Rab-GAP domain of gyp1p, domain 3"/>
    <property type="match status" value="1"/>
</dbReference>
<organism evidence="4 5">
    <name type="scientific">Hyalella azteca</name>
    <name type="common">Amphipod</name>
    <dbReference type="NCBI Taxonomy" id="294128"/>
    <lineage>
        <taxon>Eukaryota</taxon>
        <taxon>Metazoa</taxon>
        <taxon>Ecdysozoa</taxon>
        <taxon>Arthropoda</taxon>
        <taxon>Crustacea</taxon>
        <taxon>Multicrustacea</taxon>
        <taxon>Malacostraca</taxon>
        <taxon>Eumalacostraca</taxon>
        <taxon>Peracarida</taxon>
        <taxon>Amphipoda</taxon>
        <taxon>Senticaudata</taxon>
        <taxon>Talitrida</taxon>
        <taxon>Talitroidea</taxon>
        <taxon>Hyalellidae</taxon>
        <taxon>Hyalella</taxon>
    </lineage>
</organism>
<evidence type="ECO:0000259" key="3">
    <source>
        <dbReference type="PROSITE" id="PS50086"/>
    </source>
</evidence>
<dbReference type="Pfam" id="PF00566">
    <property type="entry name" value="RabGAP-TBC"/>
    <property type="match status" value="2"/>
</dbReference>
<dbReference type="Gene3D" id="1.10.8.270">
    <property type="entry name" value="putative rabgap domain of human tbc1 domain family member 14 like domains"/>
    <property type="match status" value="1"/>
</dbReference>
<evidence type="ECO:0000313" key="5">
    <source>
        <dbReference type="RefSeq" id="XP_047739687.1"/>
    </source>
</evidence>
<dbReference type="AlphaFoldDB" id="A0A979FSU2"/>
<dbReference type="PROSITE" id="PS50086">
    <property type="entry name" value="TBC_RABGAP"/>
    <property type="match status" value="1"/>
</dbReference>
<dbReference type="GO" id="GO:0005737">
    <property type="term" value="C:cytoplasm"/>
    <property type="evidence" value="ECO:0007669"/>
    <property type="project" value="UniProtKB-ARBA"/>
</dbReference>
<dbReference type="FunFam" id="1.10.8.270:FF:000011">
    <property type="entry name" value="TBC1 domain family member 5"/>
    <property type="match status" value="1"/>
</dbReference>
<keyword evidence="1" id="KW-0343">GTPase activation</keyword>
<dbReference type="Proteomes" id="UP000694843">
    <property type="component" value="Unplaced"/>
</dbReference>
<gene>
    <name evidence="5" type="primary">LOC108682295</name>
</gene>
<evidence type="ECO:0000256" key="2">
    <source>
        <dbReference type="SAM" id="MobiDB-lite"/>
    </source>
</evidence>
<feature type="region of interest" description="Disordered" evidence="2">
    <location>
        <begin position="414"/>
        <end position="436"/>
    </location>
</feature>
<feature type="compositionally biased region" description="Basic and acidic residues" evidence="2">
    <location>
        <begin position="521"/>
        <end position="534"/>
    </location>
</feature>
<accession>A0A979FSU2</accession>
<dbReference type="GeneID" id="108682295"/>
<evidence type="ECO:0000256" key="1">
    <source>
        <dbReference type="ARBA" id="ARBA00022468"/>
    </source>
</evidence>
<feature type="region of interest" description="Disordered" evidence="2">
    <location>
        <begin position="501"/>
        <end position="542"/>
    </location>
</feature>
<dbReference type="InterPro" id="IPR000195">
    <property type="entry name" value="Rab-GAP-TBC_dom"/>
</dbReference>
<reference evidence="5" key="1">
    <citation type="submission" date="2025-08" db="UniProtKB">
        <authorList>
            <consortium name="RefSeq"/>
        </authorList>
    </citation>
    <scope>IDENTIFICATION</scope>
    <source>
        <tissue evidence="5">Whole organism</tissue>
    </source>
</reference>
<dbReference type="RefSeq" id="XP_047739687.1">
    <property type="nucleotide sequence ID" value="XM_047883731.1"/>
</dbReference>
<evidence type="ECO:0000313" key="4">
    <source>
        <dbReference type="Proteomes" id="UP000694843"/>
    </source>
</evidence>
<sequence>MDYKNTYQNILSAVMNKGDVLLSHPSHYVSIASNSPSCRSIWWKFLLGVLPKDPSQWEAVVRQQRQSYDELRVKLSVTPGITEETEDLSLNNPLSQDTHSSWNQYFEDSEMKRLIRQDVERTFPEERFFHLPVIQEMMVAIIFCYSKEHPDVGFKQGLHEVLAPLLQVLDSDYRQYGQQQHAHPSLPVLDLLMDLAYLEHDAYCLLCGMMQRLSKWYVSRDPPPAPDLQQPLLQQPLLQQPFSDPVPVVPSPGEVSPLQARIELIHQQLLPALLPALALHLTRLDISPQVYAIRWLRLLFGREFSLAQLPLVWDAVFWCASCDDFPLADHIAIALLDTIKTQLLCGDYLTCLNLLMRFPHPADVTALLATALQQHIVHLQQVRRVTHLLFTLTDVFVDAFGSFKFSSVDGPADAGRQLQPLRPAPPHANGAAVGTSSPRLQEARLVLQEDSLLQQMADALSHHLTALGRRHLQLSVHTDGDVRAAMDSLLQVSRRLQEAARGEALSHEAASLKSLPPTRSHPLEHSPTRSHPLEHPLQGSPN</sequence>
<proteinExistence type="predicted"/>
<name>A0A979FSU2_HYAAZ</name>
<protein>
    <submittedName>
        <fullName evidence="5">TBC1 domain family member 5</fullName>
    </submittedName>
</protein>
<dbReference type="OrthoDB" id="27140at2759"/>
<dbReference type="PANTHER" id="PTHR22957">
    <property type="entry name" value="TBC1 DOMAIN FAMILY MEMBER GTPASE-ACTIVATING PROTEIN"/>
    <property type="match status" value="1"/>
</dbReference>
<dbReference type="GO" id="GO:0005096">
    <property type="term" value="F:GTPase activator activity"/>
    <property type="evidence" value="ECO:0007669"/>
    <property type="project" value="UniProtKB-KW"/>
</dbReference>
<feature type="domain" description="Rab-GAP TBC" evidence="3">
    <location>
        <begin position="33"/>
        <end position="320"/>
    </location>
</feature>
<dbReference type="SMART" id="SM00164">
    <property type="entry name" value="TBC"/>
    <property type="match status" value="1"/>
</dbReference>
<keyword evidence="4" id="KW-1185">Reference proteome</keyword>
<dbReference type="PANTHER" id="PTHR22957:SF337">
    <property type="entry name" value="TBC1 DOMAIN FAMILY MEMBER 5"/>
    <property type="match status" value="1"/>
</dbReference>
<dbReference type="InterPro" id="IPR035969">
    <property type="entry name" value="Rab-GAP_TBC_sf"/>
</dbReference>